<gene>
    <name evidence="3" type="ORF">PGB34_08130</name>
</gene>
<dbReference type="EMBL" id="JAQIPB010000002">
    <property type="protein sequence ID" value="MDA7416331.1"/>
    <property type="molecule type" value="Genomic_DNA"/>
</dbReference>
<feature type="transmembrane region" description="Helical" evidence="1">
    <location>
        <begin position="286"/>
        <end position="311"/>
    </location>
</feature>
<feature type="transmembrane region" description="Helical" evidence="1">
    <location>
        <begin position="216"/>
        <end position="236"/>
    </location>
</feature>
<dbReference type="InterPro" id="IPR052529">
    <property type="entry name" value="Bact_Transport_Assoc"/>
</dbReference>
<accession>A0AAE3SZX6</accession>
<name>A0AAE3SZX6_9BURK</name>
<feature type="transmembrane region" description="Helical" evidence="1">
    <location>
        <begin position="158"/>
        <end position="179"/>
    </location>
</feature>
<keyword evidence="1" id="KW-0472">Membrane</keyword>
<feature type="transmembrane region" description="Helical" evidence="1">
    <location>
        <begin position="356"/>
        <end position="380"/>
    </location>
</feature>
<reference evidence="3" key="1">
    <citation type="submission" date="2023-01" db="EMBL/GenBank/DDBJ databases">
        <title>Xenophilus mangrovi sp. nov., isolated from soil of Mangrove nature reserve.</title>
        <authorList>
            <person name="Xu S."/>
            <person name="Liu Z."/>
            <person name="Xu Y."/>
        </authorList>
    </citation>
    <scope>NUCLEOTIDE SEQUENCE</scope>
    <source>
        <strain evidence="3">YW8</strain>
    </source>
</reference>
<dbReference type="Proteomes" id="UP001212602">
    <property type="component" value="Unassembled WGS sequence"/>
</dbReference>
<dbReference type="InterPro" id="IPR007349">
    <property type="entry name" value="DUF418"/>
</dbReference>
<evidence type="ECO:0000259" key="2">
    <source>
        <dbReference type="Pfam" id="PF04235"/>
    </source>
</evidence>
<dbReference type="RefSeq" id="WP_271427553.1">
    <property type="nucleotide sequence ID" value="NZ_JAQIPB010000002.1"/>
</dbReference>
<protein>
    <submittedName>
        <fullName evidence="3">DUF418 domain-containing protein</fullName>
    </submittedName>
</protein>
<feature type="transmembrane region" description="Helical" evidence="1">
    <location>
        <begin position="29"/>
        <end position="48"/>
    </location>
</feature>
<feature type="transmembrane region" description="Helical" evidence="1">
    <location>
        <begin position="129"/>
        <end position="146"/>
    </location>
</feature>
<dbReference type="PANTHER" id="PTHR30590">
    <property type="entry name" value="INNER MEMBRANE PROTEIN"/>
    <property type="match status" value="1"/>
</dbReference>
<evidence type="ECO:0000313" key="4">
    <source>
        <dbReference type="Proteomes" id="UP001212602"/>
    </source>
</evidence>
<evidence type="ECO:0000313" key="3">
    <source>
        <dbReference type="EMBL" id="MDA7416331.1"/>
    </source>
</evidence>
<evidence type="ECO:0000256" key="1">
    <source>
        <dbReference type="SAM" id="Phobius"/>
    </source>
</evidence>
<comment type="caution">
    <text evidence="3">The sequence shown here is derived from an EMBL/GenBank/DDBJ whole genome shotgun (WGS) entry which is preliminary data.</text>
</comment>
<keyword evidence="4" id="KW-1185">Reference proteome</keyword>
<feature type="transmembrane region" description="Helical" evidence="1">
    <location>
        <begin position="63"/>
        <end position="86"/>
    </location>
</feature>
<sequence>MAFETGSSSRNTITEAQHRLAQVDGLRGFALLGILVVNSQVMASPYYAQAVADPAFSSPTDLAVRWLVALVFETKFYLLFSFLFGYSFTLQRAAADRQQAAFVPRWLRRLAGLALLGLAHALLFYPGDILLPYALLGLLLLGWRHLRPERALRRAGWVLGLLAVPWLLLSVLSLMQPWAGADFSVYEAQAQVAIASYRGDVASTVMQNLRDWRGSVWWQLMLVQGPFVVVMFLVGHALGTRQALAQPWQQPGRLRRWALMGLLPGLTGAVLYANSGQPAADPGWRLMGFAAGLLTSPGLSLAYACAFLLAWRTRTGQRVGAWLVPAGRMALSNYLMQSLVCAFIFTGWGLGLSAALPPLAVLGIAVGLYALQLPLSAWWLRRHLHGPVEWGLRALTLGRWPAWRHTPAV</sequence>
<feature type="domain" description="DUF418" evidence="2">
    <location>
        <begin position="239"/>
        <end position="398"/>
    </location>
</feature>
<dbReference type="Pfam" id="PF04235">
    <property type="entry name" value="DUF418"/>
    <property type="match status" value="1"/>
</dbReference>
<feature type="transmembrane region" description="Helical" evidence="1">
    <location>
        <begin position="257"/>
        <end position="274"/>
    </location>
</feature>
<dbReference type="PANTHER" id="PTHR30590:SF2">
    <property type="entry name" value="INNER MEMBRANE PROTEIN"/>
    <property type="match status" value="1"/>
</dbReference>
<dbReference type="AlphaFoldDB" id="A0AAE3SZX6"/>
<feature type="transmembrane region" description="Helical" evidence="1">
    <location>
        <begin position="331"/>
        <end position="350"/>
    </location>
</feature>
<feature type="transmembrane region" description="Helical" evidence="1">
    <location>
        <begin position="106"/>
        <end position="123"/>
    </location>
</feature>
<proteinExistence type="predicted"/>
<organism evidence="3 4">
    <name type="scientific">Xenophilus arseniciresistens</name>
    <dbReference type="NCBI Taxonomy" id="1283306"/>
    <lineage>
        <taxon>Bacteria</taxon>
        <taxon>Pseudomonadati</taxon>
        <taxon>Pseudomonadota</taxon>
        <taxon>Betaproteobacteria</taxon>
        <taxon>Burkholderiales</taxon>
        <taxon>Comamonadaceae</taxon>
        <taxon>Xenophilus</taxon>
    </lineage>
</organism>
<keyword evidence="1" id="KW-0812">Transmembrane</keyword>
<keyword evidence="1" id="KW-1133">Transmembrane helix</keyword>